<sequence>MGAYLVVFNRIVQKPRGQSMTVLSTEPQPWIALWPTAQTALSFTLAG</sequence>
<reference evidence="1 2" key="1">
    <citation type="submission" date="2016-07" db="EMBL/GenBank/DDBJ databases">
        <title>Genome sequencing of Vibrio scophthalmi strain VS-05, an isolated from Paralichthys olivaceus.</title>
        <authorList>
            <person name="Han H.-J."/>
        </authorList>
    </citation>
    <scope>NUCLEOTIDE SEQUENCE [LARGE SCALE GENOMIC DNA]</scope>
    <source>
        <strain evidence="1 2">VS-05</strain>
        <plasmid evidence="2">pvs127</plasmid>
    </source>
</reference>
<geneLocation type="plasmid" evidence="2">
    <name>pvs127</name>
</geneLocation>
<evidence type="ECO:0000313" key="1">
    <source>
        <dbReference type="EMBL" id="ANU39346.1"/>
    </source>
</evidence>
<protein>
    <submittedName>
        <fullName evidence="1">Uncharacterized protein</fullName>
    </submittedName>
</protein>
<gene>
    <name evidence="1" type="ORF">VSVS05_04310</name>
</gene>
<proteinExistence type="predicted"/>
<evidence type="ECO:0000313" key="2">
    <source>
        <dbReference type="Proteomes" id="UP000092528"/>
    </source>
</evidence>
<dbReference type="AlphaFoldDB" id="A0A1C7FHG0"/>
<accession>A0A1C7FHG0</accession>
<keyword evidence="2" id="KW-1185">Reference proteome</keyword>
<organism evidence="1 2">
    <name type="scientific">Vibrio scophthalmi</name>
    <dbReference type="NCBI Taxonomy" id="45658"/>
    <lineage>
        <taxon>Bacteria</taxon>
        <taxon>Pseudomonadati</taxon>
        <taxon>Pseudomonadota</taxon>
        <taxon>Gammaproteobacteria</taxon>
        <taxon>Vibrionales</taxon>
        <taxon>Vibrionaceae</taxon>
        <taxon>Vibrio</taxon>
    </lineage>
</organism>
<name>A0A1C7FHG0_9VIBR</name>
<dbReference type="EMBL" id="CP016416">
    <property type="protein sequence ID" value="ANU39346.1"/>
    <property type="molecule type" value="Genomic_DNA"/>
</dbReference>
<dbReference type="Proteomes" id="UP000092528">
    <property type="component" value="Plasmid pVS127"/>
</dbReference>
<keyword evidence="1" id="KW-0614">Plasmid</keyword>